<accession>A0A679G6U6</accession>
<protein>
    <recommendedName>
        <fullName evidence="4">Outer membrane assembly lipoprotein YfiO</fullName>
    </recommendedName>
</protein>
<evidence type="ECO:0000256" key="1">
    <source>
        <dbReference type="SAM" id="SignalP"/>
    </source>
</evidence>
<gene>
    <name evidence="2" type="ORF">PtoMrB4_04080</name>
</gene>
<dbReference type="AlphaFoldDB" id="A0A679G6U6"/>
<dbReference type="GeneID" id="57395618"/>
<evidence type="ECO:0000313" key="2">
    <source>
        <dbReference type="EMBL" id="BCA26431.1"/>
    </source>
</evidence>
<dbReference type="Proteomes" id="UP000501237">
    <property type="component" value="Chromosome"/>
</dbReference>
<evidence type="ECO:0000313" key="3">
    <source>
        <dbReference type="Proteomes" id="UP000501237"/>
    </source>
</evidence>
<feature type="signal peptide" evidence="1">
    <location>
        <begin position="1"/>
        <end position="23"/>
    </location>
</feature>
<name>A0A679G6U6_9GAMM</name>
<evidence type="ECO:0008006" key="4">
    <source>
        <dbReference type="Google" id="ProtNLM"/>
    </source>
</evidence>
<feature type="chain" id="PRO_5025440959" description="Outer membrane assembly lipoprotein YfiO" evidence="1">
    <location>
        <begin position="24"/>
        <end position="732"/>
    </location>
</feature>
<sequence length="732" mass="80037">MKTSPRLLPLLILGGLASPAAHASYDFFCSPTWALVEDNLNTCSNLPFLSPGNDSRANLKLLLADAGRLSLPSPLQASSDYDGGYAQAPFALDMLNPAAPESEATEAPTDVDTTATESVSPRVENLSLALEQIGVKLEDGALAEQQFAEGEGSRCRTNNLDTTQAFVEQLASTSGLSAEERKALAISRVNLLTVCGEGDPQPADVLPTAGTVTSADGQAYLAYLTGADAFYRGDFGTARERFTQLADSPQPWIKEAALYLKARVSLNQAQEGAFDEYGIPDLAKVDRTLLDASDNEFKAYLAAYPEGAYAASARGLLRRIYWLLDDNRRFAAEFAWQFAQDDAKRNLGLPELVEELDVKLLPALKPEDLQDTALLAMADLMRLRRPAEGEPPLISLEQLQAQKQRFADRPALHAYLVAAWHFYRGHDATKALAALPAEDPQARLDLVTFSQETLRGLALEAKGDAEGAYALWQRLLQRQPSELQRGQLELAIALNRSRAGQVDALFTADSPVRTAPIREILLRNVASADLLRRQAVDSAAPQRERDTALFTLLYKDLVFGDYAAFLKDQPLIPSPTPKVEDGNELAVGRFAWTGQQDGYACPSLTEVTTRLQGNAKDAQAGNCLGEFIRTNGFDGFSLNTQPPKHELGGSASQFPGKPYSRLVGYMAVIDDAKASDDDRAYALYRAVNCYAPAGYNTCDGQDISKAQRKQWFQVLKTRYAKSPWAEALKYYW</sequence>
<dbReference type="EMBL" id="AP022642">
    <property type="protein sequence ID" value="BCA26431.1"/>
    <property type="molecule type" value="Genomic_DNA"/>
</dbReference>
<proteinExistence type="predicted"/>
<organism evidence="2 3">
    <name type="scientific">Metapseudomonas otitidis</name>
    <dbReference type="NCBI Taxonomy" id="319939"/>
    <lineage>
        <taxon>Bacteria</taxon>
        <taxon>Pseudomonadati</taxon>
        <taxon>Pseudomonadota</taxon>
        <taxon>Gammaproteobacteria</taxon>
        <taxon>Pseudomonadales</taxon>
        <taxon>Pseudomonadaceae</taxon>
        <taxon>Metapseudomonas</taxon>
    </lineage>
</organism>
<reference evidence="2 3" key="1">
    <citation type="journal article" date="2020" name="Microbiol. Resour. Announc.">
        <title>Complete genome sequence of Pseudomonas otitidis strain MrB4, isolated from Lake Biwa in Japan.</title>
        <authorList>
            <person name="Miyazaki K."/>
            <person name="Hase E."/>
            <person name="Maruya T."/>
        </authorList>
    </citation>
    <scope>NUCLEOTIDE SEQUENCE [LARGE SCALE GENOMIC DNA]</scope>
    <source>
        <strain evidence="2 3">MrB4</strain>
    </source>
</reference>
<dbReference type="RefSeq" id="WP_172432370.1">
    <property type="nucleotide sequence ID" value="NZ_AP022642.1"/>
</dbReference>
<keyword evidence="1" id="KW-0732">Signal</keyword>
<dbReference type="KEGG" id="poj:PtoMrB4_04080"/>